<dbReference type="AlphaFoldDB" id="A0A4S5BPV9"/>
<protein>
    <submittedName>
        <fullName evidence="1">DUF488 domain-containing protein</fullName>
    </submittedName>
</protein>
<name>A0A4S5BPV9_9BURK</name>
<dbReference type="Pfam" id="PF22752">
    <property type="entry name" value="DUF488-N3i"/>
    <property type="match status" value="1"/>
</dbReference>
<evidence type="ECO:0000313" key="1">
    <source>
        <dbReference type="EMBL" id="THJ32971.1"/>
    </source>
</evidence>
<accession>A0A4S5BPV9</accession>
<reference evidence="1 2" key="1">
    <citation type="submission" date="2019-04" db="EMBL/GenBank/DDBJ databases">
        <title>Lampropedia sp YIM MLB12 draf genome.</title>
        <authorList>
            <person name="Wang Y.-X."/>
        </authorList>
    </citation>
    <scope>NUCLEOTIDE SEQUENCE [LARGE SCALE GENOMIC DNA]</scope>
    <source>
        <strain evidence="1 2">YIM MLB12</strain>
    </source>
</reference>
<gene>
    <name evidence="1" type="ORF">E8K88_10230</name>
</gene>
<dbReference type="RefSeq" id="WP_136406573.1">
    <property type="nucleotide sequence ID" value="NZ_JARXRQ010000012.1"/>
</dbReference>
<dbReference type="PANTHER" id="PTHR36849:SF1">
    <property type="entry name" value="CYTOPLASMIC PROTEIN"/>
    <property type="match status" value="1"/>
</dbReference>
<proteinExistence type="predicted"/>
<keyword evidence="2" id="KW-1185">Reference proteome</keyword>
<organism evidence="1 2">
    <name type="scientific">Lampropedia aestuarii</name>
    <dbReference type="NCBI Taxonomy" id="2562762"/>
    <lineage>
        <taxon>Bacteria</taxon>
        <taxon>Pseudomonadati</taxon>
        <taxon>Pseudomonadota</taxon>
        <taxon>Betaproteobacteria</taxon>
        <taxon>Burkholderiales</taxon>
        <taxon>Comamonadaceae</taxon>
        <taxon>Lampropedia</taxon>
    </lineage>
</organism>
<dbReference type="PANTHER" id="PTHR36849">
    <property type="entry name" value="CYTOPLASMIC PROTEIN-RELATED"/>
    <property type="match status" value="1"/>
</dbReference>
<evidence type="ECO:0000313" key="2">
    <source>
        <dbReference type="Proteomes" id="UP000306236"/>
    </source>
</evidence>
<dbReference type="InterPro" id="IPR052552">
    <property type="entry name" value="YeaO-like"/>
</dbReference>
<sequence length="118" mass="13677">MDIAIKRAYEAASPADGARVLVDRLWPRGIKKEVLQLDLWCKDIAPSPELRKWFCHQADKFAEFTQHYRQELEHNTAGLAQLQPFLLKGRLSLIYAARDPQINHAVVLQDWLQKKLSQ</sequence>
<dbReference type="OrthoDB" id="9790745at2"/>
<dbReference type="Proteomes" id="UP000306236">
    <property type="component" value="Unassembled WGS sequence"/>
</dbReference>
<dbReference type="EMBL" id="SSWX01000012">
    <property type="protein sequence ID" value="THJ32971.1"/>
    <property type="molecule type" value="Genomic_DNA"/>
</dbReference>
<comment type="caution">
    <text evidence="1">The sequence shown here is derived from an EMBL/GenBank/DDBJ whole genome shotgun (WGS) entry which is preliminary data.</text>
</comment>